<sequence>MLGHKIPQRSAYFLQMSIQGGTGIDLHAQKQAGPGVVEEHRVITYRALPQMAQIMSRVGGDQKNATASSGLLQG</sequence>
<accession>A0ABP9FVI2</accession>
<gene>
    <name evidence="1" type="ORF">GCM10025790_13940</name>
</gene>
<comment type="caution">
    <text evidence="1">The sequence shown here is derived from an EMBL/GenBank/DDBJ whole genome shotgun (WGS) entry which is preliminary data.</text>
</comment>
<dbReference type="EMBL" id="BAABLW010000007">
    <property type="protein sequence ID" value="GAA4919287.1"/>
    <property type="molecule type" value="Genomic_DNA"/>
</dbReference>
<name>A0ABP9FVI2_9MICC</name>
<reference evidence="2" key="1">
    <citation type="journal article" date="2019" name="Int. J. Syst. Evol. Microbiol.">
        <title>The Global Catalogue of Microorganisms (GCM) 10K type strain sequencing project: providing services to taxonomists for standard genome sequencing and annotation.</title>
        <authorList>
            <consortium name="The Broad Institute Genomics Platform"/>
            <consortium name="The Broad Institute Genome Sequencing Center for Infectious Disease"/>
            <person name="Wu L."/>
            <person name="Ma J."/>
        </authorList>
    </citation>
    <scope>NUCLEOTIDE SEQUENCE [LARGE SCALE GENOMIC DNA]</scope>
    <source>
        <strain evidence="2">JCM 19129</strain>
    </source>
</reference>
<protein>
    <submittedName>
        <fullName evidence="1">Uncharacterized protein</fullName>
    </submittedName>
</protein>
<evidence type="ECO:0000313" key="2">
    <source>
        <dbReference type="Proteomes" id="UP001500368"/>
    </source>
</evidence>
<evidence type="ECO:0000313" key="1">
    <source>
        <dbReference type="EMBL" id="GAA4919287.1"/>
    </source>
</evidence>
<proteinExistence type="predicted"/>
<keyword evidence="2" id="KW-1185">Reference proteome</keyword>
<dbReference type="Proteomes" id="UP001500368">
    <property type="component" value="Unassembled WGS sequence"/>
</dbReference>
<organism evidence="1 2">
    <name type="scientific">Nesterenkonia rhizosphaerae</name>
    <dbReference type="NCBI Taxonomy" id="1348272"/>
    <lineage>
        <taxon>Bacteria</taxon>
        <taxon>Bacillati</taxon>
        <taxon>Actinomycetota</taxon>
        <taxon>Actinomycetes</taxon>
        <taxon>Micrococcales</taxon>
        <taxon>Micrococcaceae</taxon>
        <taxon>Nesterenkonia</taxon>
    </lineage>
</organism>